<proteinExistence type="predicted"/>
<dbReference type="Pfam" id="PF00583">
    <property type="entry name" value="Acetyltransf_1"/>
    <property type="match status" value="1"/>
</dbReference>
<dbReference type="Gene3D" id="3.40.630.30">
    <property type="match status" value="1"/>
</dbReference>
<dbReference type="SUPFAM" id="SSF55729">
    <property type="entry name" value="Acyl-CoA N-acyltransferases (Nat)"/>
    <property type="match status" value="1"/>
</dbReference>
<dbReference type="PROSITE" id="PS51186">
    <property type="entry name" value="GNAT"/>
    <property type="match status" value="1"/>
</dbReference>
<dbReference type="EMBL" id="MCGE01000011">
    <property type="protein sequence ID" value="ORZ16593.1"/>
    <property type="molecule type" value="Genomic_DNA"/>
</dbReference>
<keyword evidence="3" id="KW-1185">Reference proteome</keyword>
<evidence type="ECO:0000259" key="1">
    <source>
        <dbReference type="PROSITE" id="PS51186"/>
    </source>
</evidence>
<dbReference type="OrthoDB" id="2744543at2759"/>
<dbReference type="AlphaFoldDB" id="A0A1X2IHT5"/>
<comment type="caution">
    <text evidence="2">The sequence shown here is derived from an EMBL/GenBank/DDBJ whole genome shotgun (WGS) entry which is preliminary data.</text>
</comment>
<keyword evidence="2" id="KW-0808">Transferase</keyword>
<dbReference type="Proteomes" id="UP000193560">
    <property type="component" value="Unassembled WGS sequence"/>
</dbReference>
<evidence type="ECO:0000313" key="2">
    <source>
        <dbReference type="EMBL" id="ORZ16593.1"/>
    </source>
</evidence>
<dbReference type="PANTHER" id="PTHR43072">
    <property type="entry name" value="N-ACETYLTRANSFERASE"/>
    <property type="match status" value="1"/>
</dbReference>
<protein>
    <submittedName>
        <fullName evidence="2">Acyl-CoA N-acyltransferase</fullName>
    </submittedName>
</protein>
<sequence length="176" mass="19853">MSSAKLRSASSSDAELIASIHISSWKSSYQNMLPASYLDNDIVKERLDYWHKKMTKHIQTKDDSKQIIMVAENDEGEVIGFFAGEWDPSCKRGALLDHIHTLPQHQGVGAGRMMMDAFKQWARQVGAPQAYLLVLEQNSKAIQFYERDGWQFADSFLSGPAEGINVPTRLYTFAPL</sequence>
<name>A0A1X2IHT5_9FUNG</name>
<gene>
    <name evidence="2" type="ORF">BCR42DRAFT_415406</name>
</gene>
<evidence type="ECO:0000313" key="3">
    <source>
        <dbReference type="Proteomes" id="UP000193560"/>
    </source>
</evidence>
<feature type="domain" description="N-acetyltransferase" evidence="1">
    <location>
        <begin position="4"/>
        <end position="175"/>
    </location>
</feature>
<dbReference type="GO" id="GO:0016747">
    <property type="term" value="F:acyltransferase activity, transferring groups other than amino-acyl groups"/>
    <property type="evidence" value="ECO:0007669"/>
    <property type="project" value="InterPro"/>
</dbReference>
<keyword evidence="2" id="KW-0012">Acyltransferase</keyword>
<organism evidence="2 3">
    <name type="scientific">Absidia repens</name>
    <dbReference type="NCBI Taxonomy" id="90262"/>
    <lineage>
        <taxon>Eukaryota</taxon>
        <taxon>Fungi</taxon>
        <taxon>Fungi incertae sedis</taxon>
        <taxon>Mucoromycota</taxon>
        <taxon>Mucoromycotina</taxon>
        <taxon>Mucoromycetes</taxon>
        <taxon>Mucorales</taxon>
        <taxon>Cunninghamellaceae</taxon>
        <taxon>Absidia</taxon>
    </lineage>
</organism>
<reference evidence="2 3" key="1">
    <citation type="submission" date="2016-07" db="EMBL/GenBank/DDBJ databases">
        <title>Pervasive Adenine N6-methylation of Active Genes in Fungi.</title>
        <authorList>
            <consortium name="DOE Joint Genome Institute"/>
            <person name="Mondo S.J."/>
            <person name="Dannebaum R.O."/>
            <person name="Kuo R.C."/>
            <person name="Labutti K."/>
            <person name="Haridas S."/>
            <person name="Kuo A."/>
            <person name="Salamov A."/>
            <person name="Ahrendt S.R."/>
            <person name="Lipzen A."/>
            <person name="Sullivan W."/>
            <person name="Andreopoulos W.B."/>
            <person name="Clum A."/>
            <person name="Lindquist E."/>
            <person name="Daum C."/>
            <person name="Ramamoorthy G.K."/>
            <person name="Gryganskyi A."/>
            <person name="Culley D."/>
            <person name="Magnuson J.K."/>
            <person name="James T.Y."/>
            <person name="O'Malley M.A."/>
            <person name="Stajich J.E."/>
            <person name="Spatafora J.W."/>
            <person name="Visel A."/>
            <person name="Grigoriev I.V."/>
        </authorList>
    </citation>
    <scope>NUCLEOTIDE SEQUENCE [LARGE SCALE GENOMIC DNA]</scope>
    <source>
        <strain evidence="2 3">NRRL 1336</strain>
    </source>
</reference>
<dbReference type="InterPro" id="IPR016181">
    <property type="entry name" value="Acyl_CoA_acyltransferase"/>
</dbReference>
<dbReference type="CDD" id="cd04301">
    <property type="entry name" value="NAT_SF"/>
    <property type="match status" value="1"/>
</dbReference>
<dbReference type="InterPro" id="IPR000182">
    <property type="entry name" value="GNAT_dom"/>
</dbReference>
<accession>A0A1X2IHT5</accession>